<dbReference type="Proteomes" id="UP000006201">
    <property type="component" value="Unassembled WGS sequence"/>
</dbReference>
<dbReference type="InterPro" id="IPR012910">
    <property type="entry name" value="Plug_dom"/>
</dbReference>
<feature type="domain" description="TonB-dependent receptor-like beta-barrel" evidence="14">
    <location>
        <begin position="240"/>
        <end position="626"/>
    </location>
</feature>
<keyword evidence="4 11" id="KW-1134">Transmembrane beta strand</keyword>
<evidence type="ECO:0000256" key="8">
    <source>
        <dbReference type="ARBA" id="ARBA00023136"/>
    </source>
</evidence>
<dbReference type="InterPro" id="IPR000531">
    <property type="entry name" value="Beta-barrel_TonB"/>
</dbReference>
<dbReference type="InterPro" id="IPR010917">
    <property type="entry name" value="TonB_rcpt_CS"/>
</dbReference>
<evidence type="ECO:0000256" key="7">
    <source>
        <dbReference type="ARBA" id="ARBA00023077"/>
    </source>
</evidence>
<evidence type="ECO:0000259" key="14">
    <source>
        <dbReference type="Pfam" id="PF00593"/>
    </source>
</evidence>
<dbReference type="STRING" id="87626.PTD2_21047"/>
<reference evidence="16 17" key="1">
    <citation type="submission" date="2006-02" db="EMBL/GenBank/DDBJ databases">
        <authorList>
            <person name="Moran M.A."/>
            <person name="Kjelleberg S."/>
            <person name="Egan S."/>
            <person name="Saunders N."/>
            <person name="Thomas T."/>
            <person name="Ferriera S."/>
            <person name="Johnson J."/>
            <person name="Kravitz S."/>
            <person name="Halpern A."/>
            <person name="Remington K."/>
            <person name="Beeson K."/>
            <person name="Tran B."/>
            <person name="Rogers Y.-H."/>
            <person name="Friedman R."/>
            <person name="Venter J.C."/>
        </authorList>
    </citation>
    <scope>NUCLEOTIDE SEQUENCE [LARGE SCALE GENOMIC DNA]</scope>
    <source>
        <strain evidence="16 17">D2</strain>
    </source>
</reference>
<dbReference type="InterPro" id="IPR039426">
    <property type="entry name" value="TonB-dep_rcpt-like"/>
</dbReference>
<evidence type="ECO:0000256" key="10">
    <source>
        <dbReference type="ARBA" id="ARBA00023237"/>
    </source>
</evidence>
<feature type="short sequence motif" description="TonB C-terminal box" evidence="12">
    <location>
        <begin position="641"/>
        <end position="658"/>
    </location>
</feature>
<evidence type="ECO:0000313" key="16">
    <source>
        <dbReference type="EMBL" id="EAR28343.1"/>
    </source>
</evidence>
<evidence type="ECO:0000259" key="15">
    <source>
        <dbReference type="Pfam" id="PF07715"/>
    </source>
</evidence>
<feature type="domain" description="TonB-dependent receptor plug" evidence="15">
    <location>
        <begin position="46"/>
        <end position="156"/>
    </location>
</feature>
<evidence type="ECO:0000256" key="13">
    <source>
        <dbReference type="RuleBase" id="RU003357"/>
    </source>
</evidence>
<evidence type="ECO:0000256" key="4">
    <source>
        <dbReference type="ARBA" id="ARBA00022452"/>
    </source>
</evidence>
<dbReference type="GO" id="GO:0044718">
    <property type="term" value="P:siderophore transmembrane transport"/>
    <property type="evidence" value="ECO:0007669"/>
    <property type="project" value="TreeGrafter"/>
</dbReference>
<keyword evidence="8 11" id="KW-0472">Membrane</keyword>
<keyword evidence="10 11" id="KW-0998">Cell outer membrane</keyword>
<keyword evidence="7 13" id="KW-0798">TonB box</keyword>
<evidence type="ECO:0000256" key="6">
    <source>
        <dbReference type="ARBA" id="ARBA00022729"/>
    </source>
</evidence>
<accession>A4CAD5</accession>
<evidence type="ECO:0000256" key="3">
    <source>
        <dbReference type="ARBA" id="ARBA00022448"/>
    </source>
</evidence>
<keyword evidence="5 11" id="KW-0812">Transmembrane</keyword>
<keyword evidence="6" id="KW-0732">Signal</keyword>
<evidence type="ECO:0000256" key="11">
    <source>
        <dbReference type="PROSITE-ProRule" id="PRU01360"/>
    </source>
</evidence>
<gene>
    <name evidence="16" type="ORF">PTD2_21047</name>
</gene>
<dbReference type="HOGENOM" id="CLU_008287_18_0_6"/>
<keyword evidence="17" id="KW-1185">Reference proteome</keyword>
<dbReference type="GO" id="GO:0015344">
    <property type="term" value="F:siderophore uptake transmembrane transporter activity"/>
    <property type="evidence" value="ECO:0007669"/>
    <property type="project" value="TreeGrafter"/>
</dbReference>
<evidence type="ECO:0000256" key="5">
    <source>
        <dbReference type="ARBA" id="ARBA00022692"/>
    </source>
</evidence>
<dbReference type="Gene3D" id="2.170.130.10">
    <property type="entry name" value="TonB-dependent receptor, plug domain"/>
    <property type="match status" value="1"/>
</dbReference>
<dbReference type="CDD" id="cd01347">
    <property type="entry name" value="ligand_gated_channel"/>
    <property type="match status" value="1"/>
</dbReference>
<dbReference type="PANTHER" id="PTHR30069:SF29">
    <property type="entry name" value="HEMOGLOBIN AND HEMOGLOBIN-HAPTOGLOBIN-BINDING PROTEIN 1-RELATED"/>
    <property type="match status" value="1"/>
</dbReference>
<protein>
    <submittedName>
        <fullName evidence="16">TonB-dependent receptor</fullName>
    </submittedName>
</protein>
<dbReference type="GO" id="GO:0009279">
    <property type="term" value="C:cell outer membrane"/>
    <property type="evidence" value="ECO:0007669"/>
    <property type="project" value="UniProtKB-SubCell"/>
</dbReference>
<evidence type="ECO:0000256" key="1">
    <source>
        <dbReference type="ARBA" id="ARBA00004571"/>
    </source>
</evidence>
<dbReference type="InterPro" id="IPR036942">
    <property type="entry name" value="Beta-barrel_TonB_sf"/>
</dbReference>
<proteinExistence type="inferred from homology"/>
<evidence type="ECO:0000256" key="2">
    <source>
        <dbReference type="ARBA" id="ARBA00008143"/>
    </source>
</evidence>
<dbReference type="PROSITE" id="PS52016">
    <property type="entry name" value="TONB_DEPENDENT_REC_3"/>
    <property type="match status" value="1"/>
</dbReference>
<dbReference type="SUPFAM" id="SSF56935">
    <property type="entry name" value="Porins"/>
    <property type="match status" value="1"/>
</dbReference>
<sequence length="658" mass="74462">MKGLALTTMCCLSFCTYGEQGPDLFSLSLEELTTIEIATKNKQTIYSSPSIVYVITRDQINEMGISNLQTLLNFVPGYQSTRDIEQGTANRISARGRSTALSESVLVQIDGNKINDLYTGGISILNRLIDLGNIERIEIIRGPGSALYGSNAFLGVINIITASNRNEMSVSVSHPNRVSSRFSLSHAFSEHKKLDFYLGVFDDAGDNYHLTDINGIEGETHDPINGLDAYLKQSWHDWLFTARYMKRQLNDFIALGSLGNDINKEQSQQWSFSAQYNGTWFNQLDYDVSFAHSQDKWQTQALLIPKEVEIFPDFSLATNFVGGPFLTSKNSKAAINVSYQASDNHLVSFGSAYEKAHISDVYTATTHDLFTLEPYQQSIKLVGDQSFSDRKSRKIVSLYLQDQIQLTTEWEVTAGIRYDYYNDFGHAISPRIAAVWKPEEKSSLKLMYGTAFRAPNFLELYDRNNYVDFGNVNLNAEEVETIEVSWLQTFENWHVEITAFNNDFKQLITLAAPVEHPENPFFSPSFTNNDGQKSRGVETELQFKLTQQFSIKVLWNWFTDDSDINIAQNTGAVMFDYQQAAWRFNLHGFYRGNNEAVANQSSYFVAAANASLSLSPHLTVNFALDNMFNQQYRTQSIVYEEGIANRGRAITLGMQYQF</sequence>
<dbReference type="EMBL" id="AAOH01000004">
    <property type="protein sequence ID" value="EAR28343.1"/>
    <property type="molecule type" value="Genomic_DNA"/>
</dbReference>
<evidence type="ECO:0000256" key="12">
    <source>
        <dbReference type="PROSITE-ProRule" id="PRU10144"/>
    </source>
</evidence>
<organism evidence="16 17">
    <name type="scientific">Pseudoalteromonas tunicata D2</name>
    <dbReference type="NCBI Taxonomy" id="87626"/>
    <lineage>
        <taxon>Bacteria</taxon>
        <taxon>Pseudomonadati</taxon>
        <taxon>Pseudomonadota</taxon>
        <taxon>Gammaproteobacteria</taxon>
        <taxon>Alteromonadales</taxon>
        <taxon>Pseudoalteromonadaceae</taxon>
        <taxon>Pseudoalteromonas</taxon>
    </lineage>
</organism>
<keyword evidence="9 16" id="KW-0675">Receptor</keyword>
<dbReference type="Pfam" id="PF07715">
    <property type="entry name" value="Plug"/>
    <property type="match status" value="1"/>
</dbReference>
<dbReference type="AlphaFoldDB" id="A4CAD5"/>
<name>A4CAD5_9GAMM</name>
<dbReference type="eggNOG" id="COG4771">
    <property type="taxonomic scope" value="Bacteria"/>
</dbReference>
<evidence type="ECO:0000313" key="17">
    <source>
        <dbReference type="Proteomes" id="UP000006201"/>
    </source>
</evidence>
<dbReference type="PROSITE" id="PS01156">
    <property type="entry name" value="TONB_DEPENDENT_REC_2"/>
    <property type="match status" value="1"/>
</dbReference>
<comment type="subcellular location">
    <subcellularLocation>
        <location evidence="1 11">Cell outer membrane</location>
        <topology evidence="1 11">Multi-pass membrane protein</topology>
    </subcellularLocation>
</comment>
<dbReference type="Pfam" id="PF00593">
    <property type="entry name" value="TonB_dep_Rec_b-barrel"/>
    <property type="match status" value="1"/>
</dbReference>
<comment type="caution">
    <text evidence="16">The sequence shown here is derived from an EMBL/GenBank/DDBJ whole genome shotgun (WGS) entry which is preliminary data.</text>
</comment>
<dbReference type="PANTHER" id="PTHR30069">
    <property type="entry name" value="TONB-DEPENDENT OUTER MEMBRANE RECEPTOR"/>
    <property type="match status" value="1"/>
</dbReference>
<comment type="similarity">
    <text evidence="2">Belongs to the TonB-dependent receptor family. Hemoglobin/haptoglobin binding protein subfamily.</text>
</comment>
<dbReference type="InterPro" id="IPR037066">
    <property type="entry name" value="Plug_dom_sf"/>
</dbReference>
<keyword evidence="3 11" id="KW-0813">Transport</keyword>
<evidence type="ECO:0000256" key="9">
    <source>
        <dbReference type="ARBA" id="ARBA00023170"/>
    </source>
</evidence>
<dbReference type="Gene3D" id="2.40.170.20">
    <property type="entry name" value="TonB-dependent receptor, beta-barrel domain"/>
    <property type="match status" value="1"/>
</dbReference>